<comment type="caution">
    <text evidence="1">The sequence shown here is derived from an EMBL/GenBank/DDBJ whole genome shotgun (WGS) entry which is preliminary data.</text>
</comment>
<dbReference type="Pfam" id="PF14223">
    <property type="entry name" value="Retrotran_gag_2"/>
    <property type="match status" value="1"/>
</dbReference>
<dbReference type="AlphaFoldDB" id="A0AA89AX59"/>
<dbReference type="Proteomes" id="UP001188597">
    <property type="component" value="Unassembled WGS sequence"/>
</dbReference>
<dbReference type="PANTHER" id="PTHR34222">
    <property type="entry name" value="GAG_PRE-INTEGRS DOMAIN-CONTAINING PROTEIN"/>
    <property type="match status" value="1"/>
</dbReference>
<organism evidence="1 2">
    <name type="scientific">Escallonia herrerae</name>
    <dbReference type="NCBI Taxonomy" id="1293975"/>
    <lineage>
        <taxon>Eukaryota</taxon>
        <taxon>Viridiplantae</taxon>
        <taxon>Streptophyta</taxon>
        <taxon>Embryophyta</taxon>
        <taxon>Tracheophyta</taxon>
        <taxon>Spermatophyta</taxon>
        <taxon>Magnoliopsida</taxon>
        <taxon>eudicotyledons</taxon>
        <taxon>Gunneridae</taxon>
        <taxon>Pentapetalae</taxon>
        <taxon>asterids</taxon>
        <taxon>campanulids</taxon>
        <taxon>Escalloniales</taxon>
        <taxon>Escalloniaceae</taxon>
        <taxon>Escallonia</taxon>
    </lineage>
</organism>
<reference evidence="1" key="1">
    <citation type="submission" date="2022-12" db="EMBL/GenBank/DDBJ databases">
        <title>Draft genome assemblies for two species of Escallonia (Escalloniales).</title>
        <authorList>
            <person name="Chanderbali A."/>
            <person name="Dervinis C."/>
            <person name="Anghel I."/>
            <person name="Soltis D."/>
            <person name="Soltis P."/>
            <person name="Zapata F."/>
        </authorList>
    </citation>
    <scope>NUCLEOTIDE SEQUENCE</scope>
    <source>
        <strain evidence="1">UCBG64.0493</strain>
        <tissue evidence="1">Leaf</tissue>
    </source>
</reference>
<keyword evidence="2" id="KW-1185">Reference proteome</keyword>
<name>A0AA89AX59_9ASTE</name>
<dbReference type="PANTHER" id="PTHR34222:SF100">
    <property type="entry name" value="CCHC-TYPE DOMAIN-CONTAINING PROTEIN"/>
    <property type="match status" value="1"/>
</dbReference>
<dbReference type="EMBL" id="JAVXUP010001210">
    <property type="protein sequence ID" value="KAK3014566.1"/>
    <property type="molecule type" value="Genomic_DNA"/>
</dbReference>
<evidence type="ECO:0008006" key="3">
    <source>
        <dbReference type="Google" id="ProtNLM"/>
    </source>
</evidence>
<evidence type="ECO:0000313" key="2">
    <source>
        <dbReference type="Proteomes" id="UP001188597"/>
    </source>
</evidence>
<sequence>MRSFIKGKKLWRYLTDDITIHVQTASKTQPKFVERLEDWDSKNNQIIIWFCNTSVLSIYQQFGCYNTAKEIWDLLAHRYTTADLSRQYQLHNSLHWMKQEPGQSINRFFSQMHGIWDQLELSEPSWTCSEDSAHFIVYRDRFRLIQFLMSLTYAYESVRSSVVHQSTLPTLDNFVAKLHFEETRRGLLQTRYPDTVLVTLSRPSHIFSPSSALRHSIVRLVLVISHKTIPITLKKWSKNISSTSAPSKSGIQYRFKPSSHFAATIDDVLNDSSSSALSVNDVAEIVKQITYTSSTLSSYALSVTSVCRIQRQAKLLGSAIKLDDYLSSSIYHPSSSYHSASVCCLFSIASDGYYLSQAYASNLISCAGLTYSKIASTPLEPNVQFTPLDDTPLRDPTLYRTLVGNLVYLSITRPDIAYDVHLVS</sequence>
<protein>
    <recommendedName>
        <fullName evidence="3">UBN2_3 domain-containing protein</fullName>
    </recommendedName>
</protein>
<gene>
    <name evidence="1" type="ORF">RJ639_010180</name>
</gene>
<proteinExistence type="predicted"/>
<evidence type="ECO:0000313" key="1">
    <source>
        <dbReference type="EMBL" id="KAK3014566.1"/>
    </source>
</evidence>
<accession>A0AA89AX59</accession>